<evidence type="ECO:0000313" key="4">
    <source>
        <dbReference type="Proteomes" id="UP000054928"/>
    </source>
</evidence>
<reference evidence="4" key="1">
    <citation type="submission" date="2014-09" db="EMBL/GenBank/DDBJ databases">
        <authorList>
            <person name="Sharma Rahul"/>
            <person name="Thines Marco"/>
        </authorList>
    </citation>
    <scope>NUCLEOTIDE SEQUENCE [LARGE SCALE GENOMIC DNA]</scope>
</reference>
<dbReference type="GeneID" id="36406254"/>
<feature type="compositionally biased region" description="Low complexity" evidence="1">
    <location>
        <begin position="488"/>
        <end position="498"/>
    </location>
</feature>
<feature type="compositionally biased region" description="Basic and acidic residues" evidence="1">
    <location>
        <begin position="466"/>
        <end position="487"/>
    </location>
</feature>
<feature type="region of interest" description="Disordered" evidence="1">
    <location>
        <begin position="454"/>
        <end position="510"/>
    </location>
</feature>
<feature type="domain" description="C2" evidence="2">
    <location>
        <begin position="28"/>
        <end position="165"/>
    </location>
</feature>
<dbReference type="CDD" id="cd00030">
    <property type="entry name" value="C2"/>
    <property type="match status" value="1"/>
</dbReference>
<dbReference type="RefSeq" id="XP_024577399.1">
    <property type="nucleotide sequence ID" value="XM_024726754.1"/>
</dbReference>
<sequence>MSRFRAFTTSLGFRVSNDIRRSSTDQFSIHQPPDTMSLRPQDGNFTLYLRVHSARKLNTVAQGSYCKLYIGDTSIVGGFGQWKSLVRFQKSQGDRHRTFHTKVQLSASRDCLEWNEKFEISVSNPNVEILTIRVKNHVAIYSPAIGACVVQMHHLRLGQTSDAWYPLYNGNKRSGDIRLQIRLQKNVVLQRLSQGCEATVERLMRQHRELVETQRREEMTMNGKNQVRLKQYQNSEEDWRERCARKLQQEQLLENYDDSMLNSEADLKVRAENDLKSGLLPSFKYRDVIKKEHVVTQEMKDMSLQTIAERNTESVGRFDALNGYTVANTDFRNTTEGCSSQQAFKIGTNQLSTEDLHQVVQNALPTSDSSESSSSRDRYCRQRNRRKKREGDVRKHRNERQTTYSDEISDESAQSLSKENSMFFDNRYRNKHQSRKGSIMDSDQPNECIETSFQEDHFRRGRIQAKKLEGRETKTKSRDKRMSRSGEKGYLSSSSMSSSEEERELTWRVT</sequence>
<proteinExistence type="predicted"/>
<dbReference type="OMA" id="RCEWNAA"/>
<dbReference type="PROSITE" id="PS50004">
    <property type="entry name" value="C2"/>
    <property type="match status" value="1"/>
</dbReference>
<feature type="compositionally biased region" description="Polar residues" evidence="1">
    <location>
        <begin position="401"/>
        <end position="420"/>
    </location>
</feature>
<name>A0A0P1AIK2_PLAHL</name>
<dbReference type="AlphaFoldDB" id="A0A0P1AIK2"/>
<evidence type="ECO:0000259" key="2">
    <source>
        <dbReference type="PROSITE" id="PS50004"/>
    </source>
</evidence>
<dbReference type="OrthoDB" id="158071at2759"/>
<dbReference type="SMART" id="SM00239">
    <property type="entry name" value="C2"/>
    <property type="match status" value="1"/>
</dbReference>
<protein>
    <submittedName>
        <fullName evidence="3">C2 domain</fullName>
    </submittedName>
</protein>
<dbReference type="InterPro" id="IPR000008">
    <property type="entry name" value="C2_dom"/>
</dbReference>
<dbReference type="Proteomes" id="UP000054928">
    <property type="component" value="Unassembled WGS sequence"/>
</dbReference>
<evidence type="ECO:0000256" key="1">
    <source>
        <dbReference type="SAM" id="MobiDB-lite"/>
    </source>
</evidence>
<dbReference type="Gene3D" id="2.60.40.150">
    <property type="entry name" value="C2 domain"/>
    <property type="match status" value="1"/>
</dbReference>
<accession>A0A0P1AIK2</accession>
<dbReference type="Pfam" id="PF00168">
    <property type="entry name" value="C2"/>
    <property type="match status" value="1"/>
</dbReference>
<feature type="compositionally biased region" description="Basic residues" evidence="1">
    <location>
        <begin position="381"/>
        <end position="398"/>
    </location>
</feature>
<organism evidence="3 4">
    <name type="scientific">Plasmopara halstedii</name>
    <name type="common">Downy mildew of sunflower</name>
    <dbReference type="NCBI Taxonomy" id="4781"/>
    <lineage>
        <taxon>Eukaryota</taxon>
        <taxon>Sar</taxon>
        <taxon>Stramenopiles</taxon>
        <taxon>Oomycota</taxon>
        <taxon>Peronosporomycetes</taxon>
        <taxon>Peronosporales</taxon>
        <taxon>Peronosporaceae</taxon>
        <taxon>Plasmopara</taxon>
    </lineage>
</organism>
<dbReference type="EMBL" id="CCYD01000524">
    <property type="protein sequence ID" value="CEG41030.1"/>
    <property type="molecule type" value="Genomic_DNA"/>
</dbReference>
<dbReference type="InterPro" id="IPR035892">
    <property type="entry name" value="C2_domain_sf"/>
</dbReference>
<feature type="region of interest" description="Disordered" evidence="1">
    <location>
        <begin position="363"/>
        <end position="425"/>
    </location>
</feature>
<keyword evidence="4" id="KW-1185">Reference proteome</keyword>
<evidence type="ECO:0000313" key="3">
    <source>
        <dbReference type="EMBL" id="CEG41030.1"/>
    </source>
</evidence>
<dbReference type="SUPFAM" id="SSF49562">
    <property type="entry name" value="C2 domain (Calcium/lipid-binding domain, CaLB)"/>
    <property type="match status" value="1"/>
</dbReference>